<evidence type="ECO:0000313" key="2">
    <source>
        <dbReference type="EMBL" id="CAB4141328.1"/>
    </source>
</evidence>
<proteinExistence type="predicted"/>
<protein>
    <submittedName>
        <fullName evidence="2">Uncharacterized protein</fullName>
    </submittedName>
</protein>
<keyword evidence="1" id="KW-0175">Coiled coil</keyword>
<evidence type="ECO:0000256" key="1">
    <source>
        <dbReference type="SAM" id="Coils"/>
    </source>
</evidence>
<dbReference type="EMBL" id="LR796388">
    <property type="protein sequence ID" value="CAB4141328.1"/>
    <property type="molecule type" value="Genomic_DNA"/>
</dbReference>
<accession>A0A6J5M3X7</accession>
<name>A0A6J5M3X7_9CAUD</name>
<feature type="coiled-coil region" evidence="1">
    <location>
        <begin position="29"/>
        <end position="56"/>
    </location>
</feature>
<gene>
    <name evidence="2" type="ORF">UFOVP410_167</name>
</gene>
<reference evidence="2" key="1">
    <citation type="submission" date="2020-04" db="EMBL/GenBank/DDBJ databases">
        <authorList>
            <person name="Chiriac C."/>
            <person name="Salcher M."/>
            <person name="Ghai R."/>
            <person name="Kavagutti S V."/>
        </authorList>
    </citation>
    <scope>NUCLEOTIDE SEQUENCE</scope>
</reference>
<organism evidence="2">
    <name type="scientific">uncultured Caudovirales phage</name>
    <dbReference type="NCBI Taxonomy" id="2100421"/>
    <lineage>
        <taxon>Viruses</taxon>
        <taxon>Duplodnaviria</taxon>
        <taxon>Heunggongvirae</taxon>
        <taxon>Uroviricota</taxon>
        <taxon>Caudoviricetes</taxon>
        <taxon>Peduoviridae</taxon>
        <taxon>Maltschvirus</taxon>
        <taxon>Maltschvirus maltsch</taxon>
    </lineage>
</organism>
<sequence length="95" mass="11156">MSDDIIDLKSILSEYSSLEDDFGFSAVSEEEYNSVINESEQTVESYKKRLNEVEKLMIPFLMKLLKTADKEYIYWPNRKPAIENQIQKIVKLTRS</sequence>